<dbReference type="PANTHER" id="PTHR21581:SF33">
    <property type="entry name" value="D-ALANYL-D-ALANINE CARBOXYPEPTIDASE DACB"/>
    <property type="match status" value="1"/>
</dbReference>
<accession>A0A3M2MGV9</accession>
<keyword evidence="6" id="KW-0961">Cell wall biogenesis/degradation</keyword>
<keyword evidence="13" id="KW-0645">Protease</keyword>
<evidence type="ECO:0000256" key="4">
    <source>
        <dbReference type="ARBA" id="ARBA00022960"/>
    </source>
</evidence>
<comment type="caution">
    <text evidence="13">The sequence shown here is derived from an EMBL/GenBank/DDBJ whole genome shotgun (WGS) entry which is preliminary data.</text>
</comment>
<dbReference type="GO" id="GO:0009002">
    <property type="term" value="F:serine-type D-Ala-D-Ala carboxypeptidase activity"/>
    <property type="evidence" value="ECO:0007669"/>
    <property type="project" value="InterPro"/>
</dbReference>
<protein>
    <submittedName>
        <fullName evidence="13">D-alanyl-D-alanine carboxypeptidase</fullName>
    </submittedName>
</protein>
<evidence type="ECO:0000259" key="12">
    <source>
        <dbReference type="Pfam" id="PF00768"/>
    </source>
</evidence>
<keyword evidence="2 11" id="KW-0732">Signal</keyword>
<dbReference type="SUPFAM" id="SSF56601">
    <property type="entry name" value="beta-lactamase/transpeptidase-like"/>
    <property type="match status" value="1"/>
</dbReference>
<evidence type="ECO:0000256" key="1">
    <source>
        <dbReference type="ARBA" id="ARBA00007164"/>
    </source>
</evidence>
<keyword evidence="5" id="KW-0573">Peptidoglycan synthesis</keyword>
<feature type="compositionally biased region" description="Low complexity" evidence="10">
    <location>
        <begin position="25"/>
        <end position="52"/>
    </location>
</feature>
<evidence type="ECO:0000256" key="2">
    <source>
        <dbReference type="ARBA" id="ARBA00022729"/>
    </source>
</evidence>
<gene>
    <name evidence="13" type="ORF">EBO15_01005</name>
</gene>
<feature type="active site" description="Proton acceptor" evidence="7">
    <location>
        <position position="94"/>
    </location>
</feature>
<dbReference type="GO" id="GO:0071555">
    <property type="term" value="P:cell wall organization"/>
    <property type="evidence" value="ECO:0007669"/>
    <property type="project" value="UniProtKB-KW"/>
</dbReference>
<dbReference type="InterPro" id="IPR018044">
    <property type="entry name" value="Peptidase_S11"/>
</dbReference>
<keyword evidence="3" id="KW-0378">Hydrolase</keyword>
<dbReference type="Gene3D" id="3.40.710.10">
    <property type="entry name" value="DD-peptidase/beta-lactamase superfamily"/>
    <property type="match status" value="1"/>
</dbReference>
<keyword evidence="14" id="KW-1185">Reference proteome</keyword>
<evidence type="ECO:0000256" key="7">
    <source>
        <dbReference type="PIRSR" id="PIRSR618044-1"/>
    </source>
</evidence>
<feature type="chain" id="PRO_5018299980" evidence="11">
    <location>
        <begin position="27"/>
        <end position="307"/>
    </location>
</feature>
<dbReference type="GO" id="GO:0008360">
    <property type="term" value="P:regulation of cell shape"/>
    <property type="evidence" value="ECO:0007669"/>
    <property type="project" value="UniProtKB-KW"/>
</dbReference>
<feature type="active site" description="Acyl-ester intermediate" evidence="7">
    <location>
        <position position="91"/>
    </location>
</feature>
<feature type="domain" description="Peptidase S11 D-alanyl-D-alanine carboxypeptidase A N-terminal" evidence="12">
    <location>
        <begin position="61"/>
        <end position="286"/>
    </location>
</feature>
<dbReference type="PANTHER" id="PTHR21581">
    <property type="entry name" value="D-ALANYL-D-ALANINE CARBOXYPEPTIDASE"/>
    <property type="match status" value="1"/>
</dbReference>
<dbReference type="Proteomes" id="UP000282674">
    <property type="component" value="Unassembled WGS sequence"/>
</dbReference>
<evidence type="ECO:0000313" key="13">
    <source>
        <dbReference type="EMBL" id="RMI47895.1"/>
    </source>
</evidence>
<feature type="signal peptide" evidence="11">
    <location>
        <begin position="1"/>
        <end position="26"/>
    </location>
</feature>
<evidence type="ECO:0000256" key="10">
    <source>
        <dbReference type="SAM" id="MobiDB-lite"/>
    </source>
</evidence>
<dbReference type="InterPro" id="IPR012338">
    <property type="entry name" value="Beta-lactam/transpept-like"/>
</dbReference>
<feature type="region of interest" description="Disordered" evidence="10">
    <location>
        <begin position="25"/>
        <end position="60"/>
    </location>
</feature>
<evidence type="ECO:0000313" key="14">
    <source>
        <dbReference type="Proteomes" id="UP000282674"/>
    </source>
</evidence>
<dbReference type="Pfam" id="PF00768">
    <property type="entry name" value="Peptidase_S11"/>
    <property type="match status" value="1"/>
</dbReference>
<evidence type="ECO:0000256" key="5">
    <source>
        <dbReference type="ARBA" id="ARBA00022984"/>
    </source>
</evidence>
<dbReference type="RefSeq" id="WP_122192335.1">
    <property type="nucleotide sequence ID" value="NZ_JBHSKC010000024.1"/>
</dbReference>
<evidence type="ECO:0000256" key="9">
    <source>
        <dbReference type="RuleBase" id="RU004016"/>
    </source>
</evidence>
<evidence type="ECO:0000256" key="8">
    <source>
        <dbReference type="PIRSR" id="PIRSR618044-2"/>
    </source>
</evidence>
<sequence>MRITLLMVAPAGLSLALTALAPPATAASPTRTPMGADFSQQSSQQSSPQSSSHGDAGAPRGVHARSAFLMDDSSGHALWARNSRTRRPIGSITKVMTALVVLREGHLDRRIRVRSSDLAYATARRGSTAHLRPGERFTARELLTAMLLPSGCDAASALATAYGPGRARFIRKMDRTARRLHLRDTYFNDPSGLPPSPGWSTARDLVTLGRYAMRFPELRDIVDRDRYAAHRTPAHGRYVWYSTDTLLGRYPGLLGIKSGFTSQAGYSFLFAARRHGRTLYGSVLDSSRTRPGVRFRDATRMLNWAYH</sequence>
<dbReference type="PRINTS" id="PR00725">
    <property type="entry name" value="DADACBPTASE1"/>
</dbReference>
<dbReference type="GO" id="GO:0009252">
    <property type="term" value="P:peptidoglycan biosynthetic process"/>
    <property type="evidence" value="ECO:0007669"/>
    <property type="project" value="UniProtKB-KW"/>
</dbReference>
<evidence type="ECO:0000256" key="3">
    <source>
        <dbReference type="ARBA" id="ARBA00022801"/>
    </source>
</evidence>
<evidence type="ECO:0000256" key="11">
    <source>
        <dbReference type="SAM" id="SignalP"/>
    </source>
</evidence>
<dbReference type="GO" id="GO:0006508">
    <property type="term" value="P:proteolysis"/>
    <property type="evidence" value="ECO:0007669"/>
    <property type="project" value="InterPro"/>
</dbReference>
<dbReference type="InterPro" id="IPR001967">
    <property type="entry name" value="Peptidase_S11_N"/>
</dbReference>
<proteinExistence type="inferred from homology"/>
<keyword evidence="4" id="KW-0133">Cell shape</keyword>
<evidence type="ECO:0000256" key="6">
    <source>
        <dbReference type="ARBA" id="ARBA00023316"/>
    </source>
</evidence>
<keyword evidence="13" id="KW-0121">Carboxypeptidase</keyword>
<feature type="active site" evidence="7">
    <location>
        <position position="150"/>
    </location>
</feature>
<organism evidence="13 14">
    <name type="scientific">Actinomadura harenae</name>
    <dbReference type="NCBI Taxonomy" id="2483351"/>
    <lineage>
        <taxon>Bacteria</taxon>
        <taxon>Bacillati</taxon>
        <taxon>Actinomycetota</taxon>
        <taxon>Actinomycetes</taxon>
        <taxon>Streptosporangiales</taxon>
        <taxon>Thermomonosporaceae</taxon>
        <taxon>Actinomadura</taxon>
    </lineage>
</organism>
<dbReference type="OrthoDB" id="3530815at2"/>
<dbReference type="EMBL" id="RFFG01000001">
    <property type="protein sequence ID" value="RMI47895.1"/>
    <property type="molecule type" value="Genomic_DNA"/>
</dbReference>
<name>A0A3M2MGV9_9ACTN</name>
<feature type="binding site" evidence="8">
    <location>
        <position position="257"/>
    </location>
    <ligand>
        <name>substrate</name>
    </ligand>
</feature>
<dbReference type="AlphaFoldDB" id="A0A3M2MGV9"/>
<reference evidence="13 14" key="1">
    <citation type="submission" date="2018-10" db="EMBL/GenBank/DDBJ databases">
        <title>Isolation from soil.</title>
        <authorList>
            <person name="Hu J."/>
        </authorList>
    </citation>
    <scope>NUCLEOTIDE SEQUENCE [LARGE SCALE GENOMIC DNA]</scope>
    <source>
        <strain evidence="13 14">NEAU-Ht49</strain>
    </source>
</reference>
<comment type="similarity">
    <text evidence="1 9">Belongs to the peptidase S11 family.</text>
</comment>